<evidence type="ECO:0000313" key="2">
    <source>
        <dbReference type="EMBL" id="AFC23774.1"/>
    </source>
</evidence>
<dbReference type="Proteomes" id="UP000007519">
    <property type="component" value="Chromosome"/>
</dbReference>
<dbReference type="RefSeq" id="WP_015691423.1">
    <property type="nucleotide sequence ID" value="NC_016940.1"/>
</dbReference>
<dbReference type="EMBL" id="CP002831">
    <property type="protein sequence ID" value="AFC23774.1"/>
    <property type="molecule type" value="Genomic_DNA"/>
</dbReference>
<keyword evidence="1" id="KW-0732">Signal</keyword>
<accession>H6L3C7</accession>
<dbReference type="InterPro" id="IPR019619">
    <property type="entry name" value="DUF2490"/>
</dbReference>
<keyword evidence="3" id="KW-1185">Reference proteome</keyword>
<organism evidence="2 3">
    <name type="scientific">Saprospira grandis (strain Lewin)</name>
    <dbReference type="NCBI Taxonomy" id="984262"/>
    <lineage>
        <taxon>Bacteria</taxon>
        <taxon>Pseudomonadati</taxon>
        <taxon>Bacteroidota</taxon>
        <taxon>Saprospiria</taxon>
        <taxon>Saprospirales</taxon>
        <taxon>Saprospiraceae</taxon>
        <taxon>Saprospira</taxon>
    </lineage>
</organism>
<gene>
    <name evidence="2" type="ordered locus">SGRA_1039</name>
</gene>
<dbReference type="eggNOG" id="COG2067">
    <property type="taxonomic scope" value="Bacteria"/>
</dbReference>
<evidence type="ECO:0000256" key="1">
    <source>
        <dbReference type="SAM" id="SignalP"/>
    </source>
</evidence>
<dbReference type="Pfam" id="PF10677">
    <property type="entry name" value="DUF2490"/>
    <property type="match status" value="1"/>
</dbReference>
<reference evidence="2 3" key="1">
    <citation type="journal article" date="2012" name="Stand. Genomic Sci.">
        <title>Complete genome sequencing and analysis of Saprospira grandis str. Lewin, a predatory marine bacterium.</title>
        <authorList>
            <person name="Saw J.H."/>
            <person name="Yuryev A."/>
            <person name="Kanbe M."/>
            <person name="Hou S."/>
            <person name="Young A.G."/>
            <person name="Aizawa S."/>
            <person name="Alam M."/>
        </authorList>
    </citation>
    <scope>NUCLEOTIDE SEQUENCE [LARGE SCALE GENOMIC DNA]</scope>
    <source>
        <strain evidence="2 3">Lewin</strain>
    </source>
</reference>
<feature type="chain" id="PRO_5003603851" description="DUF2490 domain-containing protein" evidence="1">
    <location>
        <begin position="25"/>
        <end position="252"/>
    </location>
</feature>
<dbReference type="HOGENOM" id="CLU_089264_0_0_10"/>
<proteinExistence type="predicted"/>
<dbReference type="OrthoDB" id="1118734at2"/>
<dbReference type="AlphaFoldDB" id="H6L3C7"/>
<dbReference type="KEGG" id="sgn:SGRA_1039"/>
<evidence type="ECO:0008006" key="4">
    <source>
        <dbReference type="Google" id="ProtNLM"/>
    </source>
</evidence>
<feature type="signal peptide" evidence="1">
    <location>
        <begin position="1"/>
        <end position="24"/>
    </location>
</feature>
<protein>
    <recommendedName>
        <fullName evidence="4">DUF2490 domain-containing protein</fullName>
    </recommendedName>
</protein>
<evidence type="ECO:0000313" key="3">
    <source>
        <dbReference type="Proteomes" id="UP000007519"/>
    </source>
</evidence>
<name>H6L3C7_SAPGL</name>
<sequence length="252" mass="30524">MKNYSFYLSIFFLFCFSFSQNLQAQETDEINNWFFLHTTAKLNNKWKLGNEFHIRRDDWVQNWRNLLERPYVTYSVNKHFSATVGYTYIGSWALPGSDKAPHSNEHNIWEQVSFHHKLNKAIKVSHRYRFEHRFVDQWEHNLVTDEWSKTDNVFRNRFRYRMTIKSKLFNFGDNQDIYLHVFDEIWVNQADNLRFKGLGRNWLYLGLGYDLNPQLCFELAYMHQHDTYNTTDYLNTPIMQLSIGYKVPVKKS</sequence>
<dbReference type="STRING" id="984262.SGRA_1039"/>